<comment type="caution">
    <text evidence="3">The sequence shown here is derived from an EMBL/GenBank/DDBJ whole genome shotgun (WGS) entry which is preliminary data.</text>
</comment>
<dbReference type="AlphaFoldDB" id="N6ZZA9"/>
<protein>
    <recommendedName>
        <fullName evidence="2">Ice-binding protein C-terminal domain-containing protein</fullName>
    </recommendedName>
</protein>
<keyword evidence="4" id="KW-1185">Reference proteome</keyword>
<proteinExistence type="predicted"/>
<evidence type="ECO:0000313" key="4">
    <source>
        <dbReference type="Proteomes" id="UP000013047"/>
    </source>
</evidence>
<feature type="domain" description="Ice-binding protein C-terminal" evidence="2">
    <location>
        <begin position="176"/>
        <end position="199"/>
    </location>
</feature>
<dbReference type="Pfam" id="PF07589">
    <property type="entry name" value="PEP-CTERM"/>
    <property type="match status" value="1"/>
</dbReference>
<keyword evidence="1" id="KW-0732">Signal</keyword>
<feature type="chain" id="PRO_5004129226" description="Ice-binding protein C-terminal domain-containing protein" evidence="1">
    <location>
        <begin position="19"/>
        <end position="201"/>
    </location>
</feature>
<reference evidence="3 4" key="1">
    <citation type="submission" date="2012-09" db="EMBL/GenBank/DDBJ databases">
        <title>Draft Genome Sequences of 6 Strains from Genus Thauera.</title>
        <authorList>
            <person name="Liu B."/>
            <person name="Shapleigh J.P."/>
            <person name="Frostegard A.H."/>
        </authorList>
    </citation>
    <scope>NUCLEOTIDE SEQUENCE [LARGE SCALE GENOMIC DNA]</scope>
    <source>
        <strain evidence="3 4">B4P</strain>
    </source>
</reference>
<evidence type="ECO:0000256" key="1">
    <source>
        <dbReference type="SAM" id="SignalP"/>
    </source>
</evidence>
<evidence type="ECO:0000259" key="2">
    <source>
        <dbReference type="Pfam" id="PF07589"/>
    </source>
</evidence>
<name>N6ZZA9_9RHOO</name>
<dbReference type="EMBL" id="AMXF01000046">
    <property type="protein sequence ID" value="ENO97469.1"/>
    <property type="molecule type" value="Genomic_DNA"/>
</dbReference>
<dbReference type="Proteomes" id="UP000013047">
    <property type="component" value="Unassembled WGS sequence"/>
</dbReference>
<dbReference type="InterPro" id="IPR013424">
    <property type="entry name" value="Ice-binding_C"/>
</dbReference>
<evidence type="ECO:0000313" key="3">
    <source>
        <dbReference type="EMBL" id="ENO97469.1"/>
    </source>
</evidence>
<sequence>MRSLCAAGLIATAPLASAAVLVSQPFSAGGESFLSTFDGGLINADSFSLGGAVDVTSIAWWGTEAAGGGSFSVRVASTLNGLLSASALGGTVASASASATDSDQRALRRFELTLGSALGLGGGTHYLAIGYEDANSEWHWTAGNNGDSVSYYSDAQGWSEDDVDLSFEVVGERRQTVPEPGILALLGLAGIGGLLARRRRL</sequence>
<gene>
    <name evidence="3" type="ORF">C667_08720</name>
</gene>
<dbReference type="NCBIfam" id="TIGR02595">
    <property type="entry name" value="PEP_CTERM"/>
    <property type="match status" value="1"/>
</dbReference>
<feature type="signal peptide" evidence="1">
    <location>
        <begin position="1"/>
        <end position="18"/>
    </location>
</feature>
<organism evidence="3 4">
    <name type="scientific">Thauera phenylacetica B4P</name>
    <dbReference type="NCBI Taxonomy" id="1234382"/>
    <lineage>
        <taxon>Bacteria</taxon>
        <taxon>Pseudomonadati</taxon>
        <taxon>Pseudomonadota</taxon>
        <taxon>Betaproteobacteria</taxon>
        <taxon>Rhodocyclales</taxon>
        <taxon>Zoogloeaceae</taxon>
        <taxon>Thauera</taxon>
    </lineage>
</organism>
<accession>N6ZZA9</accession>